<comment type="subcellular location">
    <subcellularLocation>
        <location evidence="1">Cell inner membrane</location>
    </subcellularLocation>
    <subcellularLocation>
        <location evidence="13">Cell membrane</location>
        <topology evidence="13">Single-pass type II membrane protein</topology>
    </subcellularLocation>
</comment>
<evidence type="ECO:0000256" key="1">
    <source>
        <dbReference type="ARBA" id="ARBA00004533"/>
    </source>
</evidence>
<proteinExistence type="inferred from homology"/>
<dbReference type="InterPro" id="IPR004329">
    <property type="entry name" value="CcmE"/>
</dbReference>
<dbReference type="GO" id="GO:0017003">
    <property type="term" value="P:protein-heme linkage"/>
    <property type="evidence" value="ECO:0007669"/>
    <property type="project" value="UniProtKB-UniRule"/>
</dbReference>
<evidence type="ECO:0000256" key="12">
    <source>
        <dbReference type="ARBA" id="ARBA00056663"/>
    </source>
</evidence>
<keyword evidence="9 13" id="KW-1133">Transmembrane helix</keyword>
<dbReference type="GO" id="GO:0017004">
    <property type="term" value="P:cytochrome complex assembly"/>
    <property type="evidence" value="ECO:0007669"/>
    <property type="project" value="UniProtKB-KW"/>
</dbReference>
<evidence type="ECO:0000256" key="3">
    <source>
        <dbReference type="ARBA" id="ARBA00022519"/>
    </source>
</evidence>
<evidence type="ECO:0000256" key="9">
    <source>
        <dbReference type="ARBA" id="ARBA00022989"/>
    </source>
</evidence>
<dbReference type="Proteomes" id="UP000242999">
    <property type="component" value="Unassembled WGS sequence"/>
</dbReference>
<protein>
    <recommendedName>
        <fullName evidence="13">Cytochrome c-type biogenesis protein CcmE</fullName>
    </recommendedName>
    <alternativeName>
        <fullName evidence="13">Cytochrome c maturation protein E</fullName>
    </alternativeName>
    <alternativeName>
        <fullName evidence="13">Heme chaperone CcmE</fullName>
    </alternativeName>
</protein>
<dbReference type="HAMAP" id="MF_01959">
    <property type="entry name" value="CcmE"/>
    <property type="match status" value="1"/>
</dbReference>
<evidence type="ECO:0000256" key="11">
    <source>
        <dbReference type="ARBA" id="ARBA00023136"/>
    </source>
</evidence>
<dbReference type="RefSeq" id="WP_093308484.1">
    <property type="nucleotide sequence ID" value="NZ_FNYH01000002.1"/>
</dbReference>
<dbReference type="InterPro" id="IPR036127">
    <property type="entry name" value="CcmE-like_sf"/>
</dbReference>
<accession>A0A1H6R4W0</accession>
<evidence type="ECO:0000256" key="2">
    <source>
        <dbReference type="ARBA" id="ARBA00022475"/>
    </source>
</evidence>
<keyword evidence="2 13" id="KW-1003">Cell membrane</keyword>
<dbReference type="InterPro" id="IPR012340">
    <property type="entry name" value="NA-bd_OB-fold"/>
</dbReference>
<feature type="topological domain" description="Cytoplasmic" evidence="13">
    <location>
        <begin position="1"/>
        <end position="8"/>
    </location>
</feature>
<keyword evidence="17" id="KW-1185">Reference proteome</keyword>
<comment type="similarity">
    <text evidence="13">Belongs to the CcmE/CycJ family.</text>
</comment>
<evidence type="ECO:0000256" key="7">
    <source>
        <dbReference type="ARBA" id="ARBA00022748"/>
    </source>
</evidence>
<evidence type="ECO:0000313" key="17">
    <source>
        <dbReference type="Proteomes" id="UP000242999"/>
    </source>
</evidence>
<dbReference type="GO" id="GO:0020037">
    <property type="term" value="F:heme binding"/>
    <property type="evidence" value="ECO:0007669"/>
    <property type="project" value="InterPro"/>
</dbReference>
<keyword evidence="3" id="KW-0997">Cell inner membrane</keyword>
<dbReference type="SUPFAM" id="SSF82093">
    <property type="entry name" value="Heme chaperone CcmE"/>
    <property type="match status" value="1"/>
</dbReference>
<feature type="transmembrane region" description="Helical" evidence="15">
    <location>
        <begin position="9"/>
        <end position="30"/>
    </location>
</feature>
<evidence type="ECO:0000256" key="14">
    <source>
        <dbReference type="PIRSR" id="PIRSR604329-50"/>
    </source>
</evidence>
<evidence type="ECO:0000256" key="6">
    <source>
        <dbReference type="ARBA" id="ARBA00022723"/>
    </source>
</evidence>
<reference evidence="17" key="1">
    <citation type="submission" date="2016-10" db="EMBL/GenBank/DDBJ databases">
        <authorList>
            <person name="Varghese N."/>
            <person name="Submissions S."/>
        </authorList>
    </citation>
    <scope>NUCLEOTIDE SEQUENCE [LARGE SCALE GENOMIC DNA]</scope>
    <source>
        <strain evidence="17">DSM 7165</strain>
    </source>
</reference>
<keyword evidence="11 13" id="KW-0472">Membrane</keyword>
<sequence length="151" mass="16441">MKPQRKQRLIWIGALVIAVAFAAGLTLYALRANINLFYTPTQIAAGEAPLDREIRAGGMVVDGSVKRADDRLYVEFAVTDYQENVVISYDKILPDLFREGQGIVAIGRLNEEGKLVASQVLAKHDENYMPPEVADALAAAEQAKQAATANP</sequence>
<dbReference type="GO" id="GO:0046872">
    <property type="term" value="F:metal ion binding"/>
    <property type="evidence" value="ECO:0007669"/>
    <property type="project" value="UniProtKB-KW"/>
</dbReference>
<gene>
    <name evidence="13" type="primary">ccmE</name>
    <name evidence="13" type="synonym">cycJ</name>
    <name evidence="16" type="ORF">SAMN05421831_102138</name>
</gene>
<keyword evidence="4 13" id="KW-0349">Heme</keyword>
<dbReference type="Gene3D" id="2.40.50.140">
    <property type="entry name" value="Nucleic acid-binding proteins"/>
    <property type="match status" value="1"/>
</dbReference>
<dbReference type="NCBIfam" id="NF009727">
    <property type="entry name" value="PRK13254.1-1"/>
    <property type="match status" value="1"/>
</dbReference>
<feature type="binding site" description="axial binding residue" evidence="13 14">
    <location>
        <position position="128"/>
    </location>
    <ligand>
        <name>heme</name>
        <dbReference type="ChEBI" id="CHEBI:30413"/>
    </ligand>
    <ligandPart>
        <name>Fe</name>
        <dbReference type="ChEBI" id="CHEBI:18248"/>
    </ligandPart>
</feature>
<evidence type="ECO:0000313" key="16">
    <source>
        <dbReference type="EMBL" id="SEI46232.1"/>
    </source>
</evidence>
<dbReference type="Pfam" id="PF03100">
    <property type="entry name" value="CcmE"/>
    <property type="match status" value="1"/>
</dbReference>
<comment type="function">
    <text evidence="12 13">Heme chaperone required for the biogenesis of c-type cytochromes. Transiently binds heme delivered by CcmC and transfers the heme to apo-cytochromes in a process facilitated by CcmF and CcmH.</text>
</comment>
<keyword evidence="8 13" id="KW-0735">Signal-anchor</keyword>
<name>A0A1H6R4W0_9GAMM</name>
<organism evidence="16 17">
    <name type="scientific">Allopseudospirillum japonicum</name>
    <dbReference type="NCBI Taxonomy" id="64971"/>
    <lineage>
        <taxon>Bacteria</taxon>
        <taxon>Pseudomonadati</taxon>
        <taxon>Pseudomonadota</taxon>
        <taxon>Gammaproteobacteria</taxon>
        <taxon>Oceanospirillales</taxon>
        <taxon>Oceanospirillaceae</taxon>
        <taxon>Allopseudospirillum</taxon>
    </lineage>
</organism>
<dbReference type="STRING" id="64971.SAMN05421831_102138"/>
<feature type="binding site" description="covalent" evidence="13 14">
    <location>
        <position position="124"/>
    </location>
    <ligand>
        <name>heme</name>
        <dbReference type="ChEBI" id="CHEBI:30413"/>
    </ligand>
</feature>
<dbReference type="PANTHER" id="PTHR34128:SF2">
    <property type="entry name" value="CYTOCHROME C-TYPE BIOGENESIS PROTEIN CCME HOMOLOG, MITOCHONDRIAL"/>
    <property type="match status" value="1"/>
</dbReference>
<dbReference type="AlphaFoldDB" id="A0A1H6R4W0"/>
<evidence type="ECO:0000256" key="8">
    <source>
        <dbReference type="ARBA" id="ARBA00022968"/>
    </source>
</evidence>
<evidence type="ECO:0000256" key="4">
    <source>
        <dbReference type="ARBA" id="ARBA00022617"/>
    </source>
</evidence>
<keyword evidence="10 13" id="KW-0408">Iron</keyword>
<dbReference type="NCBIfam" id="NF009729">
    <property type="entry name" value="PRK13254.1-3"/>
    <property type="match status" value="1"/>
</dbReference>
<keyword evidence="7 13" id="KW-0201">Cytochrome c-type biogenesis</keyword>
<evidence type="ECO:0000256" key="15">
    <source>
        <dbReference type="SAM" id="Phobius"/>
    </source>
</evidence>
<keyword evidence="6 13" id="KW-0479">Metal-binding</keyword>
<feature type="topological domain" description="Extracellular" evidence="13">
    <location>
        <begin position="30"/>
        <end position="151"/>
    </location>
</feature>
<dbReference type="EMBL" id="FNYH01000002">
    <property type="protein sequence ID" value="SEI46232.1"/>
    <property type="molecule type" value="Genomic_DNA"/>
</dbReference>
<dbReference type="GO" id="GO:0005886">
    <property type="term" value="C:plasma membrane"/>
    <property type="evidence" value="ECO:0007669"/>
    <property type="project" value="UniProtKB-SubCell"/>
</dbReference>
<evidence type="ECO:0000256" key="5">
    <source>
        <dbReference type="ARBA" id="ARBA00022692"/>
    </source>
</evidence>
<evidence type="ECO:0000256" key="10">
    <source>
        <dbReference type="ARBA" id="ARBA00023004"/>
    </source>
</evidence>
<evidence type="ECO:0000256" key="13">
    <source>
        <dbReference type="HAMAP-Rule" id="MF_01959"/>
    </source>
</evidence>
<dbReference type="PANTHER" id="PTHR34128">
    <property type="entry name" value="CYTOCHROME C-TYPE BIOGENESIS PROTEIN CCME HOMOLOG, MITOCHONDRIAL"/>
    <property type="match status" value="1"/>
</dbReference>
<dbReference type="NCBIfam" id="NF009731">
    <property type="entry name" value="PRK13254.1-5"/>
    <property type="match status" value="1"/>
</dbReference>
<dbReference type="OrthoDB" id="9793584at2"/>
<dbReference type="FunFam" id="2.40.50.140:FF:000104">
    <property type="entry name" value="Cytochrome c-type biogenesis protein CcmE"/>
    <property type="match status" value="1"/>
</dbReference>
<keyword evidence="5 13" id="KW-0812">Transmembrane</keyword>